<keyword evidence="1" id="KW-0175">Coiled coil</keyword>
<reference evidence="3 4" key="1">
    <citation type="journal article" date="2022" name="bioRxiv">
        <title>Genomics of Preaxostyla Flagellates Illuminates Evolutionary Transitions and the Path Towards Mitochondrial Loss.</title>
        <authorList>
            <person name="Novak L.V.F."/>
            <person name="Treitli S.C."/>
            <person name="Pyrih J."/>
            <person name="Halakuc P."/>
            <person name="Pipaliya S.V."/>
            <person name="Vacek V."/>
            <person name="Brzon O."/>
            <person name="Soukal P."/>
            <person name="Eme L."/>
            <person name="Dacks J.B."/>
            <person name="Karnkowska A."/>
            <person name="Elias M."/>
            <person name="Hampl V."/>
        </authorList>
    </citation>
    <scope>NUCLEOTIDE SEQUENCE [LARGE SCALE GENOMIC DNA]</scope>
    <source>
        <strain evidence="3">NAU3</strain>
        <tissue evidence="3">Gut</tissue>
    </source>
</reference>
<sequence>MAQPKKKDWLLELTQLQNREKNSMKEIKITFANPSSEFQQLYQTLQKEQESMEIHKKTDLAQIRRTIRSTKARLTELKQLVLSEQIQPSMEDLNARFEIIEQAIFQTKNTMAHEMEDLVGLGDDLENELSLISDRVDEWENEPPMESCLKKKTASQPAHSPVKLRQRLVATPVESIPLDVRAFDDFIASTGRNGGWSNAEHTHFVKMYESYTSHSEMLQVLESMFPTRSKEEIQAHVGWYEHYLTLLERKGIAIQKWKEKKAKQAEKLVKRHEEEQEEAEIDQAKLKKQRQQEEDQRRKKREQVKLWRENKAREQEERERIEEQQRISNEMRQREIERRRKLEIDLSLEQHRRQLELEMKEEKPAVRPASPRRPSSADLARRSEKALESAREKREMLKRRNPNPREAALRAAKPTVVVSSDPSRLLRPTSAFTTRAEQIKEEQKVKDEIRRSGRNTTLSKDSYVLTNQALSIPSWRQGL</sequence>
<feature type="compositionally biased region" description="Basic and acidic residues" evidence="2">
    <location>
        <begin position="379"/>
        <end position="395"/>
    </location>
</feature>
<feature type="region of interest" description="Disordered" evidence="2">
    <location>
        <begin position="271"/>
        <end position="303"/>
    </location>
</feature>
<dbReference type="Proteomes" id="UP001281761">
    <property type="component" value="Unassembled WGS sequence"/>
</dbReference>
<feature type="region of interest" description="Disordered" evidence="2">
    <location>
        <begin position="357"/>
        <end position="423"/>
    </location>
</feature>
<evidence type="ECO:0000256" key="1">
    <source>
        <dbReference type="ARBA" id="ARBA00023054"/>
    </source>
</evidence>
<dbReference type="InterPro" id="IPR039902">
    <property type="entry name" value="CCDC148/CCDC112"/>
</dbReference>
<evidence type="ECO:0000313" key="3">
    <source>
        <dbReference type="EMBL" id="KAK2964713.1"/>
    </source>
</evidence>
<protein>
    <submittedName>
        <fullName evidence="3">Uncharacterized protein</fullName>
    </submittedName>
</protein>
<accession>A0ABQ9YLS3</accession>
<dbReference type="EMBL" id="JARBJD010000001">
    <property type="protein sequence ID" value="KAK2964713.1"/>
    <property type="molecule type" value="Genomic_DNA"/>
</dbReference>
<feature type="compositionally biased region" description="Low complexity" evidence="2">
    <location>
        <begin position="366"/>
        <end position="378"/>
    </location>
</feature>
<keyword evidence="4" id="KW-1185">Reference proteome</keyword>
<feature type="compositionally biased region" description="Basic and acidic residues" evidence="2">
    <location>
        <begin position="282"/>
        <end position="303"/>
    </location>
</feature>
<name>A0ABQ9YLS3_9EUKA</name>
<comment type="caution">
    <text evidence="3">The sequence shown here is derived from an EMBL/GenBank/DDBJ whole genome shotgun (WGS) entry which is preliminary data.</text>
</comment>
<evidence type="ECO:0000256" key="2">
    <source>
        <dbReference type="SAM" id="MobiDB-lite"/>
    </source>
</evidence>
<evidence type="ECO:0000313" key="4">
    <source>
        <dbReference type="Proteomes" id="UP001281761"/>
    </source>
</evidence>
<proteinExistence type="predicted"/>
<dbReference type="PANTHER" id="PTHR21549:SF0">
    <property type="entry name" value="COILED-COIL DOMAIN-CONTAINING PROTEIN 112"/>
    <property type="match status" value="1"/>
</dbReference>
<dbReference type="PANTHER" id="PTHR21549">
    <property type="entry name" value="MUTATED IN BLADDER CANCER 1"/>
    <property type="match status" value="1"/>
</dbReference>
<organism evidence="3 4">
    <name type="scientific">Blattamonas nauphoetae</name>
    <dbReference type="NCBI Taxonomy" id="2049346"/>
    <lineage>
        <taxon>Eukaryota</taxon>
        <taxon>Metamonada</taxon>
        <taxon>Preaxostyla</taxon>
        <taxon>Oxymonadida</taxon>
        <taxon>Blattamonas</taxon>
    </lineage>
</organism>
<gene>
    <name evidence="3" type="ORF">BLNAU_13</name>
</gene>